<organism evidence="1 2">
    <name type="scientific">Ajellomyces capsulatus (strain G186AR / H82 / ATCC MYA-2454 / RMSCC 2432)</name>
    <name type="common">Darling's disease fungus</name>
    <name type="synonym">Histoplasma capsulatum</name>
    <dbReference type="NCBI Taxonomy" id="447093"/>
    <lineage>
        <taxon>Eukaryota</taxon>
        <taxon>Fungi</taxon>
        <taxon>Dikarya</taxon>
        <taxon>Ascomycota</taxon>
        <taxon>Pezizomycotina</taxon>
        <taxon>Eurotiomycetes</taxon>
        <taxon>Eurotiomycetidae</taxon>
        <taxon>Onygenales</taxon>
        <taxon>Ajellomycetaceae</taxon>
        <taxon>Histoplasma</taxon>
    </lineage>
</organism>
<dbReference type="HOGENOM" id="CLU_2120388_0_0_1"/>
<dbReference type="InParanoid" id="C0NVX6"/>
<proteinExistence type="predicted"/>
<gene>
    <name evidence="1" type="ORF">HCBG_07306</name>
</gene>
<name>C0NVX6_AJECG</name>
<dbReference type="GeneID" id="69040322"/>
<dbReference type="RefSeq" id="XP_045285146.1">
    <property type="nucleotide sequence ID" value="XM_045434355.1"/>
</dbReference>
<keyword evidence="2" id="KW-1185">Reference proteome</keyword>
<sequence length="114" mass="12338">MSGIFVEAEERGATRNRQALCAQGGHISSTWYTWTAVKRDAYTLQDSANGHSVHVCCQAMVCNGLQCKEWNTSDVFAQLAASRQTQCREGQVLRISSGSNQVVLSMAGPSRGPS</sequence>
<accession>C0NVX6</accession>
<evidence type="ECO:0000313" key="2">
    <source>
        <dbReference type="Proteomes" id="UP000001631"/>
    </source>
</evidence>
<evidence type="ECO:0000313" key="1">
    <source>
        <dbReference type="EMBL" id="EEH04665.1"/>
    </source>
</evidence>
<dbReference type="AlphaFoldDB" id="C0NVX6"/>
<reference evidence="1" key="1">
    <citation type="submission" date="2009-02" db="EMBL/GenBank/DDBJ databases">
        <title>The Genome Sequence of Ajellomyces capsulatus strain G186AR.</title>
        <authorList>
            <consortium name="The Broad Institute Genome Sequencing Platform"/>
            <person name="Champion M."/>
            <person name="Cuomo C."/>
            <person name="Ma L.-J."/>
            <person name="Henn M.R."/>
            <person name="Sil A."/>
            <person name="Goldman B."/>
            <person name="Young S.K."/>
            <person name="Kodira C.D."/>
            <person name="Zeng Q."/>
            <person name="Koehrsen M."/>
            <person name="Alvarado L."/>
            <person name="Berlin A."/>
            <person name="Borenstein D."/>
            <person name="Chen Z."/>
            <person name="Engels R."/>
            <person name="Freedman E."/>
            <person name="Gellesch M."/>
            <person name="Goldberg J."/>
            <person name="Griggs A."/>
            <person name="Gujja S."/>
            <person name="Heiman D."/>
            <person name="Hepburn T."/>
            <person name="Howarth C."/>
            <person name="Jen D."/>
            <person name="Larson L."/>
            <person name="Lewis B."/>
            <person name="Mehta T."/>
            <person name="Park D."/>
            <person name="Pearson M."/>
            <person name="Roberts A."/>
            <person name="Saif S."/>
            <person name="Shea T."/>
            <person name="Shenoy N."/>
            <person name="Sisk P."/>
            <person name="Stolte C."/>
            <person name="Sykes S."/>
            <person name="Walk T."/>
            <person name="White J."/>
            <person name="Yandava C."/>
            <person name="Klein B."/>
            <person name="McEwen J.G."/>
            <person name="Puccia R."/>
            <person name="Goldman G.H."/>
            <person name="Felipe M.S."/>
            <person name="Nino-Vega G."/>
            <person name="San-Blas G."/>
            <person name="Taylor J."/>
            <person name="Mendoza L."/>
            <person name="Galagan J."/>
            <person name="Nusbaum C."/>
            <person name="Birren B."/>
        </authorList>
    </citation>
    <scope>NUCLEOTIDE SEQUENCE</scope>
    <source>
        <strain evidence="1">G186AR</strain>
    </source>
</reference>
<dbReference type="EMBL" id="GG663373">
    <property type="protein sequence ID" value="EEH04665.1"/>
    <property type="molecule type" value="Genomic_DNA"/>
</dbReference>
<dbReference type="Proteomes" id="UP000001631">
    <property type="component" value="Unassembled WGS sequence"/>
</dbReference>
<protein>
    <submittedName>
        <fullName evidence="1">Uncharacterized protein</fullName>
    </submittedName>
</protein>